<dbReference type="InterPro" id="IPR008811">
    <property type="entry name" value="Glycosyl_hydrolases_36"/>
</dbReference>
<dbReference type="InterPro" id="IPR013785">
    <property type="entry name" value="Aldolase_TIM"/>
</dbReference>
<comment type="similarity">
    <text evidence="1">Belongs to the glycosyl hydrolases 36 family.</text>
</comment>
<evidence type="ECO:0000256" key="3">
    <source>
        <dbReference type="ARBA" id="ARBA00022676"/>
    </source>
</evidence>
<keyword evidence="8" id="KW-1185">Reference proteome</keyword>
<dbReference type="Gene3D" id="3.20.20.70">
    <property type="entry name" value="Aldolase class I"/>
    <property type="match status" value="1"/>
</dbReference>
<proteinExistence type="inferred from homology"/>
<dbReference type="EC" id="2.4.1.82" evidence="2"/>
<dbReference type="FunFam" id="3.20.20.70:FF:000311">
    <property type="entry name" value="Probable galactinol--sucrose galactosyltransferase 5"/>
    <property type="match status" value="1"/>
</dbReference>
<organism evidence="7 8">
    <name type="scientific">Carpinus fangiana</name>
    <dbReference type="NCBI Taxonomy" id="176857"/>
    <lineage>
        <taxon>Eukaryota</taxon>
        <taxon>Viridiplantae</taxon>
        <taxon>Streptophyta</taxon>
        <taxon>Embryophyta</taxon>
        <taxon>Tracheophyta</taxon>
        <taxon>Spermatophyta</taxon>
        <taxon>Magnoliopsida</taxon>
        <taxon>eudicotyledons</taxon>
        <taxon>Gunneridae</taxon>
        <taxon>Pentapetalae</taxon>
        <taxon>rosids</taxon>
        <taxon>fabids</taxon>
        <taxon>Fagales</taxon>
        <taxon>Betulaceae</taxon>
        <taxon>Carpinus</taxon>
    </lineage>
</organism>
<evidence type="ECO:0000256" key="2">
    <source>
        <dbReference type="ARBA" id="ARBA00012708"/>
    </source>
</evidence>
<accession>A0A5N6RQU7</accession>
<evidence type="ECO:0000256" key="1">
    <source>
        <dbReference type="ARBA" id="ARBA00007240"/>
    </source>
</evidence>
<dbReference type="OrthoDB" id="4664297at2759"/>
<reference evidence="7 8" key="1">
    <citation type="submission" date="2019-06" db="EMBL/GenBank/DDBJ databases">
        <title>A chromosomal-level reference genome of Carpinus fangiana (Coryloideae, Betulaceae).</title>
        <authorList>
            <person name="Yang X."/>
            <person name="Wang Z."/>
            <person name="Zhang L."/>
            <person name="Hao G."/>
            <person name="Liu J."/>
            <person name="Yang Y."/>
        </authorList>
    </citation>
    <scope>NUCLEOTIDE SEQUENCE [LARGE SCALE GENOMIC DNA]</scope>
    <source>
        <strain evidence="7">Cfa_2016G</strain>
        <tissue evidence="7">Leaf</tissue>
    </source>
</reference>
<name>A0A5N6RQU7_9ROSI</name>
<dbReference type="SUPFAM" id="SSF51445">
    <property type="entry name" value="(Trans)glycosidases"/>
    <property type="match status" value="1"/>
</dbReference>
<evidence type="ECO:0000313" key="7">
    <source>
        <dbReference type="EMBL" id="KAE8124277.1"/>
    </source>
</evidence>
<dbReference type="Pfam" id="PF05691">
    <property type="entry name" value="Raffinose_syn"/>
    <property type="match status" value="1"/>
</dbReference>
<evidence type="ECO:0000256" key="5">
    <source>
        <dbReference type="ARBA" id="ARBA00023277"/>
    </source>
</evidence>
<keyword evidence="3" id="KW-0328">Glycosyltransferase</keyword>
<evidence type="ECO:0000313" key="8">
    <source>
        <dbReference type="Proteomes" id="UP000327013"/>
    </source>
</evidence>
<dbReference type="GO" id="GO:0047274">
    <property type="term" value="F:galactinol-sucrose galactosyltransferase activity"/>
    <property type="evidence" value="ECO:0007669"/>
    <property type="project" value="UniProtKB-EC"/>
</dbReference>
<dbReference type="PANTHER" id="PTHR31268">
    <property type="match status" value="1"/>
</dbReference>
<keyword evidence="4" id="KW-0808">Transferase</keyword>
<dbReference type="InterPro" id="IPR017853">
    <property type="entry name" value="GH"/>
</dbReference>
<evidence type="ECO:0000256" key="6">
    <source>
        <dbReference type="ARBA" id="ARBA00049426"/>
    </source>
</evidence>
<protein>
    <recommendedName>
        <fullName evidence="2">galactinol--sucrose galactosyltransferase</fullName>
        <ecNumber evidence="2">2.4.1.82</ecNumber>
    </recommendedName>
</protein>
<keyword evidence="5" id="KW-0119">Carbohydrate metabolism</keyword>
<sequence length="775" mass="86184">MAPSLSKHAPDVMGLPDDNIVPLSITLEGSIFLANGHPFLTDVPVNIVATPSPFISSDKTKNLVGCFVGFDADEQTSRHLIPVGKLRGIRFMSIFRFKVWWTTHWVGSSGRDVEHETQMMILEKNDAGRPYVLLLPLLEGPFRASLQHGVSDDDDYLNVCVESGSTRVCGSSFRSCVYMHVGDDPYILVKEAMKVMRVHLGTFRLLEEKNPPAIVDKFGWCTWDAFYLKVHPQGVWEGVKGLVEGGCPPGMVLIDDGWQSISHDDDPISQEGMNRTAAGEQMPCRLIKFEENYKFRDYRNHEGLGAFVRDLKDEFRTVDQVYVWHALCGYWGGIRPNVPGMPESRVITPKLSEGLQMTMEDLAVDKIVNNGVGLVPPELAHKMYEGLHSHLASAGIDGVKVDVIHLLEMLAEEFGGRVELAKAYYKALTASIRKHFKGNGVIASMEHCNDFMFLGTEAIALGRVGDDFWCTDPSGDPNGTYWLQGCHMVHCAYNSLWMGNFIHPDWDMFQSTHPCAEFHAASRAISGGPIYVSDSVGKHNFELLKSLVLPDGSVLRCQYYALPARDCLFEDPLHDGKTLLKIWNLNKYTGVVGLFNCQGGGWCPQTRRNKSASECSHSLACSASPKDIEWNNGKHPIPTKGVNIFAIYMFKEEKLKLLKSSEKMEISLEPFTYELLTVSPVTTLSTKLVQVAPIGLVKMLNSGGAIQSLEFDDDDENLVRIGVKGSGEMRVFASEKPMSCKIDGVGVEFSYIDQMVVVQVPWPNSSNLSMVEYSF</sequence>
<evidence type="ECO:0000256" key="4">
    <source>
        <dbReference type="ARBA" id="ARBA00022679"/>
    </source>
</evidence>
<dbReference type="AlphaFoldDB" id="A0A5N6RQU7"/>
<comment type="catalytic activity">
    <reaction evidence="6">
        <text>alpha-D-galactosyl-(1-&gt;3)-1D-myo-inositol + sucrose = raffinose + myo-inositol</text>
        <dbReference type="Rhea" id="RHEA:20161"/>
        <dbReference type="ChEBI" id="CHEBI:16634"/>
        <dbReference type="ChEBI" id="CHEBI:17268"/>
        <dbReference type="ChEBI" id="CHEBI:17505"/>
        <dbReference type="ChEBI" id="CHEBI:17992"/>
        <dbReference type="EC" id="2.4.1.82"/>
    </reaction>
</comment>
<gene>
    <name evidence="7" type="ORF">FH972_019178</name>
</gene>
<dbReference type="Proteomes" id="UP000327013">
    <property type="component" value="Chromosome 8"/>
</dbReference>
<dbReference type="PANTHER" id="PTHR31268:SF37">
    <property type="entry name" value="GALACTINOL--SUCROSE GALACTOSYLTRANSFERASE"/>
    <property type="match status" value="1"/>
</dbReference>
<dbReference type="EMBL" id="CM017328">
    <property type="protein sequence ID" value="KAE8124277.1"/>
    <property type="molecule type" value="Genomic_DNA"/>
</dbReference>